<dbReference type="EMBL" id="CAJVPS010000652">
    <property type="protein sequence ID" value="CAG8501233.1"/>
    <property type="molecule type" value="Genomic_DNA"/>
</dbReference>
<evidence type="ECO:0000313" key="1">
    <source>
        <dbReference type="EMBL" id="CAG8501233.1"/>
    </source>
</evidence>
<accession>A0A9N9F019</accession>
<keyword evidence="2" id="KW-1185">Reference proteome</keyword>
<reference evidence="1" key="1">
    <citation type="submission" date="2021-06" db="EMBL/GenBank/DDBJ databases">
        <authorList>
            <person name="Kallberg Y."/>
            <person name="Tangrot J."/>
            <person name="Rosling A."/>
        </authorList>
    </citation>
    <scope>NUCLEOTIDE SEQUENCE</scope>
    <source>
        <strain evidence="1">FL130A</strain>
    </source>
</reference>
<sequence length="57" mass="6363">MPTLAKNTVIVGERILRNIGPNVRDVRRNVEGAITVLVKNFDEKIYVSQVPSNNQVS</sequence>
<dbReference type="Proteomes" id="UP000789508">
    <property type="component" value="Unassembled WGS sequence"/>
</dbReference>
<evidence type="ECO:0000313" key="2">
    <source>
        <dbReference type="Proteomes" id="UP000789508"/>
    </source>
</evidence>
<protein>
    <submittedName>
        <fullName evidence="1">3006_t:CDS:1</fullName>
    </submittedName>
</protein>
<gene>
    <name evidence="1" type="ORF">ALEPTO_LOCUS3494</name>
</gene>
<name>A0A9N9F019_9GLOM</name>
<comment type="caution">
    <text evidence="1">The sequence shown here is derived from an EMBL/GenBank/DDBJ whole genome shotgun (WGS) entry which is preliminary data.</text>
</comment>
<dbReference type="AlphaFoldDB" id="A0A9N9F019"/>
<organism evidence="1 2">
    <name type="scientific">Ambispora leptoticha</name>
    <dbReference type="NCBI Taxonomy" id="144679"/>
    <lineage>
        <taxon>Eukaryota</taxon>
        <taxon>Fungi</taxon>
        <taxon>Fungi incertae sedis</taxon>
        <taxon>Mucoromycota</taxon>
        <taxon>Glomeromycotina</taxon>
        <taxon>Glomeromycetes</taxon>
        <taxon>Archaeosporales</taxon>
        <taxon>Ambisporaceae</taxon>
        <taxon>Ambispora</taxon>
    </lineage>
</organism>
<proteinExistence type="predicted"/>